<protein>
    <submittedName>
        <fullName evidence="1">Uncharacterized protein</fullName>
    </submittedName>
</protein>
<sequence length="85" mass="9484">MSSFLPLSWSSYFIGEGKGVNDGTYSLMDFPRLLYFSMHKFIGNISLSTPLKGFSDGVLDLTCLLTLIDSMQCVVSKCFSFFNDT</sequence>
<accession>A0A0K2UJ87</accession>
<reference evidence="1" key="1">
    <citation type="submission" date="2014-05" db="EMBL/GenBank/DDBJ databases">
        <authorList>
            <person name="Chronopoulou M."/>
        </authorList>
    </citation>
    <scope>NUCLEOTIDE SEQUENCE</scope>
    <source>
        <tissue evidence="1">Whole organism</tissue>
    </source>
</reference>
<evidence type="ECO:0000313" key="1">
    <source>
        <dbReference type="EMBL" id="CDW38298.1"/>
    </source>
</evidence>
<dbReference type="EMBL" id="HACA01020937">
    <property type="protein sequence ID" value="CDW38298.1"/>
    <property type="molecule type" value="Transcribed_RNA"/>
</dbReference>
<organism evidence="1">
    <name type="scientific">Lepeophtheirus salmonis</name>
    <name type="common">Salmon louse</name>
    <name type="synonym">Caligus salmonis</name>
    <dbReference type="NCBI Taxonomy" id="72036"/>
    <lineage>
        <taxon>Eukaryota</taxon>
        <taxon>Metazoa</taxon>
        <taxon>Ecdysozoa</taxon>
        <taxon>Arthropoda</taxon>
        <taxon>Crustacea</taxon>
        <taxon>Multicrustacea</taxon>
        <taxon>Hexanauplia</taxon>
        <taxon>Copepoda</taxon>
        <taxon>Siphonostomatoida</taxon>
        <taxon>Caligidae</taxon>
        <taxon>Lepeophtheirus</taxon>
    </lineage>
</organism>
<dbReference type="AlphaFoldDB" id="A0A0K2UJ87"/>
<name>A0A0K2UJ87_LEPSM</name>
<proteinExistence type="predicted"/>